<feature type="domain" description="HTH araC/xylS-type" evidence="4">
    <location>
        <begin position="182"/>
        <end position="280"/>
    </location>
</feature>
<dbReference type="CDD" id="cd02208">
    <property type="entry name" value="cupin_RmlC-like"/>
    <property type="match status" value="1"/>
</dbReference>
<evidence type="ECO:0000256" key="2">
    <source>
        <dbReference type="ARBA" id="ARBA00023125"/>
    </source>
</evidence>
<dbReference type="InterPro" id="IPR018060">
    <property type="entry name" value="HTH_AraC"/>
</dbReference>
<keyword evidence="3" id="KW-0804">Transcription</keyword>
<reference evidence="5" key="1">
    <citation type="journal article" date="2021" name="PeerJ">
        <title>Extensive microbial diversity within the chicken gut microbiome revealed by metagenomics and culture.</title>
        <authorList>
            <person name="Gilroy R."/>
            <person name="Ravi A."/>
            <person name="Getino M."/>
            <person name="Pursley I."/>
            <person name="Horton D.L."/>
            <person name="Alikhan N.F."/>
            <person name="Baker D."/>
            <person name="Gharbi K."/>
            <person name="Hall N."/>
            <person name="Watson M."/>
            <person name="Adriaenssens E.M."/>
            <person name="Foster-Nyarko E."/>
            <person name="Jarju S."/>
            <person name="Secka A."/>
            <person name="Antonio M."/>
            <person name="Oren A."/>
            <person name="Chaudhuri R.R."/>
            <person name="La Ragione R."/>
            <person name="Hildebrand F."/>
            <person name="Pallen M.J."/>
        </authorList>
    </citation>
    <scope>NUCLEOTIDE SEQUENCE</scope>
    <source>
        <strain evidence="5">7318</strain>
    </source>
</reference>
<accession>A0A921HNC3</accession>
<dbReference type="Gene3D" id="1.10.10.60">
    <property type="entry name" value="Homeodomain-like"/>
    <property type="match status" value="2"/>
</dbReference>
<dbReference type="InterPro" id="IPR020449">
    <property type="entry name" value="Tscrpt_reg_AraC-type_HTH"/>
</dbReference>
<dbReference type="InterPro" id="IPR003313">
    <property type="entry name" value="AraC-bd"/>
</dbReference>
<dbReference type="PANTHER" id="PTHR43280">
    <property type="entry name" value="ARAC-FAMILY TRANSCRIPTIONAL REGULATOR"/>
    <property type="match status" value="1"/>
</dbReference>
<dbReference type="AlphaFoldDB" id="A0A921HNC3"/>
<evidence type="ECO:0000256" key="3">
    <source>
        <dbReference type="ARBA" id="ARBA00023163"/>
    </source>
</evidence>
<reference evidence="5" key="2">
    <citation type="submission" date="2021-09" db="EMBL/GenBank/DDBJ databases">
        <authorList>
            <person name="Gilroy R."/>
        </authorList>
    </citation>
    <scope>NUCLEOTIDE SEQUENCE</scope>
    <source>
        <strain evidence="5">7318</strain>
    </source>
</reference>
<dbReference type="InterPro" id="IPR011051">
    <property type="entry name" value="RmlC_Cupin_sf"/>
</dbReference>
<dbReference type="GO" id="GO:0003700">
    <property type="term" value="F:DNA-binding transcription factor activity"/>
    <property type="evidence" value="ECO:0007669"/>
    <property type="project" value="InterPro"/>
</dbReference>
<dbReference type="SUPFAM" id="SSF46689">
    <property type="entry name" value="Homeodomain-like"/>
    <property type="match status" value="2"/>
</dbReference>
<gene>
    <name evidence="5" type="ORF">K8V65_04005</name>
</gene>
<evidence type="ECO:0000259" key="4">
    <source>
        <dbReference type="PROSITE" id="PS01124"/>
    </source>
</evidence>
<evidence type="ECO:0000256" key="1">
    <source>
        <dbReference type="ARBA" id="ARBA00023015"/>
    </source>
</evidence>
<dbReference type="Pfam" id="PF02311">
    <property type="entry name" value="AraC_binding"/>
    <property type="match status" value="1"/>
</dbReference>
<dbReference type="PANTHER" id="PTHR43280:SF17">
    <property type="entry name" value="ARAC-TYPE DNA-BINDING DOMAIN-CONTAINING PROTEIN"/>
    <property type="match status" value="1"/>
</dbReference>
<evidence type="ECO:0000313" key="5">
    <source>
        <dbReference type="EMBL" id="HJF84804.1"/>
    </source>
</evidence>
<organism evidence="5 6">
    <name type="scientific">Megamonas hypermegale</name>
    <dbReference type="NCBI Taxonomy" id="158847"/>
    <lineage>
        <taxon>Bacteria</taxon>
        <taxon>Bacillati</taxon>
        <taxon>Bacillota</taxon>
        <taxon>Negativicutes</taxon>
        <taxon>Selenomonadales</taxon>
        <taxon>Selenomonadaceae</taxon>
        <taxon>Megamonas</taxon>
    </lineage>
</organism>
<protein>
    <submittedName>
        <fullName evidence="5">AraC family transcriptional regulator</fullName>
    </submittedName>
</protein>
<comment type="caution">
    <text evidence="5">The sequence shown here is derived from an EMBL/GenBank/DDBJ whole genome shotgun (WGS) entry which is preliminary data.</text>
</comment>
<dbReference type="PRINTS" id="PR00032">
    <property type="entry name" value="HTHARAC"/>
</dbReference>
<dbReference type="Pfam" id="PF12833">
    <property type="entry name" value="HTH_18"/>
    <property type="match status" value="1"/>
</dbReference>
<keyword evidence="2" id="KW-0238">DNA-binding</keyword>
<dbReference type="Proteomes" id="UP000780768">
    <property type="component" value="Unassembled WGS sequence"/>
</dbReference>
<evidence type="ECO:0000313" key="6">
    <source>
        <dbReference type="Proteomes" id="UP000780768"/>
    </source>
</evidence>
<keyword evidence="1" id="KW-0805">Transcription regulation</keyword>
<sequence length="292" mass="33414">MLKTTTNQQLNLVFKNGILPTMVYINRQECGRNKIERPLHKHDTVCEIVLVYKGSGTYMINNKKYTLHEGDIAFYNQGDLHEVSSSSDTEIGDYCIGLTNLNLKNLPYNHLIAANEAYVRQSGNMFATLKELCEQMYTLGKLNEHSNLTSQLLCTSFIIIATSLSSFTDYENNIEKDKQFMNRILNYLDEHFTEDISINKVADHLGCSNSYISHLFKKSLGITPMQYVIKRRIGLAQTLLISTDLSATQIATMVGYDNANYFINSFTKIIGITPIRYRNFYLKELRGNRHQS</sequence>
<dbReference type="PROSITE" id="PS01124">
    <property type="entry name" value="HTH_ARAC_FAMILY_2"/>
    <property type="match status" value="1"/>
</dbReference>
<dbReference type="SMART" id="SM00342">
    <property type="entry name" value="HTH_ARAC"/>
    <property type="match status" value="1"/>
</dbReference>
<proteinExistence type="predicted"/>
<dbReference type="Gene3D" id="2.60.120.10">
    <property type="entry name" value="Jelly Rolls"/>
    <property type="match status" value="1"/>
</dbReference>
<dbReference type="InterPro" id="IPR014710">
    <property type="entry name" value="RmlC-like_jellyroll"/>
</dbReference>
<name>A0A921HNC3_9FIRM</name>
<dbReference type="EMBL" id="DYVR01000104">
    <property type="protein sequence ID" value="HJF84804.1"/>
    <property type="molecule type" value="Genomic_DNA"/>
</dbReference>
<dbReference type="InterPro" id="IPR009057">
    <property type="entry name" value="Homeodomain-like_sf"/>
</dbReference>
<dbReference type="SUPFAM" id="SSF51182">
    <property type="entry name" value="RmlC-like cupins"/>
    <property type="match status" value="1"/>
</dbReference>
<dbReference type="GO" id="GO:0043565">
    <property type="term" value="F:sequence-specific DNA binding"/>
    <property type="evidence" value="ECO:0007669"/>
    <property type="project" value="InterPro"/>
</dbReference>